<sequence>MFWKDEFLAKRRAEWLRSLDRFQYLTNGEWKDAVITEKKVEGNAIKITTVTNDDASAANITGVRILDRDGIVAGQLTENIEKKATQGVLTLWEFPLYEIE</sequence>
<proteinExistence type="predicted"/>
<dbReference type="EMBL" id="BK015985">
    <property type="protein sequence ID" value="DAF88419.1"/>
    <property type="molecule type" value="Genomic_DNA"/>
</dbReference>
<accession>A0A8S5U1T6</accession>
<name>A0A8S5U1T6_9CAUD</name>
<evidence type="ECO:0000313" key="1">
    <source>
        <dbReference type="EMBL" id="DAF88419.1"/>
    </source>
</evidence>
<protein>
    <submittedName>
        <fullName evidence="1">Uncharacterized protein</fullName>
    </submittedName>
</protein>
<reference evidence="1" key="1">
    <citation type="journal article" date="2021" name="Proc. Natl. Acad. Sci. U.S.A.">
        <title>A Catalog of Tens of Thousands of Viruses from Human Metagenomes Reveals Hidden Associations with Chronic Diseases.</title>
        <authorList>
            <person name="Tisza M.J."/>
            <person name="Buck C.B."/>
        </authorList>
    </citation>
    <scope>NUCLEOTIDE SEQUENCE</scope>
    <source>
        <strain evidence="1">CtdHi7</strain>
    </source>
</reference>
<organism evidence="1">
    <name type="scientific">Siphoviridae sp. ctdHi7</name>
    <dbReference type="NCBI Taxonomy" id="2825577"/>
    <lineage>
        <taxon>Viruses</taxon>
        <taxon>Duplodnaviria</taxon>
        <taxon>Heunggongvirae</taxon>
        <taxon>Uroviricota</taxon>
        <taxon>Caudoviricetes</taxon>
    </lineage>
</organism>